<dbReference type="AlphaFoldDB" id="A0A2M8W1C9"/>
<protein>
    <submittedName>
        <fullName evidence="1">Phosphotransferase family enzyme</fullName>
    </submittedName>
</protein>
<reference evidence="1 2" key="1">
    <citation type="submission" date="2017-11" db="EMBL/GenBank/DDBJ databases">
        <title>Genomic Encyclopedia of Archaeal and Bacterial Type Strains, Phase II (KMG-II): From Individual Species to Whole Genera.</title>
        <authorList>
            <person name="Goeker M."/>
        </authorList>
    </citation>
    <scope>NUCLEOTIDE SEQUENCE [LARGE SCALE GENOMIC DNA]</scope>
    <source>
        <strain evidence="1 2">DSM 22413</strain>
    </source>
</reference>
<dbReference type="Gene3D" id="3.90.1200.10">
    <property type="match status" value="1"/>
</dbReference>
<dbReference type="OrthoDB" id="101887at2"/>
<dbReference type="Proteomes" id="UP000231586">
    <property type="component" value="Unassembled WGS sequence"/>
</dbReference>
<dbReference type="EMBL" id="PGTZ01000014">
    <property type="protein sequence ID" value="PJI84737.1"/>
    <property type="molecule type" value="Genomic_DNA"/>
</dbReference>
<organism evidence="1 2">
    <name type="scientific">Luteimicrobium subarcticum</name>
    <dbReference type="NCBI Taxonomy" id="620910"/>
    <lineage>
        <taxon>Bacteria</taxon>
        <taxon>Bacillati</taxon>
        <taxon>Actinomycetota</taxon>
        <taxon>Actinomycetes</taxon>
        <taxon>Micrococcales</taxon>
        <taxon>Luteimicrobium</taxon>
    </lineage>
</organism>
<sequence length="443" mass="45829">MPHDVQLLLVPAPSGEAVLVRRPGTDGRAGLPVVTTDGGAEVPDVLRPVAELLGDVRYLRSAGRAEGDDGDRYVLRVLDALPGDPPAGHVWLPARDVDPAALAVPEGLRGAVGRWLAELGGAPVPAERAPWARPGGIVPFLAWVDAQVRASGAVPTGAPEVVQQWSISLVLRVPTDRGALFAKAVTPYFGAEPALTTLLAARTPDHLPSPLAADPQRGWLLLADAGIGPVDAKVRAANTAGLRALAAVQRAWAGRTDEVVAAGAAVRGPSTLAHDVADVLDVVGAAGRLVPSRALGAGALDRLRVVAPTVEDAAAAITATGIPETVVHGDLHPANAGLRPDGTACLLDWSDAAVGHPFVDADLWLSHVEPDELAAARSTFAEAWDLADAVDVDALFGHALVLGAAYQLVTSAWLLRAVEQDERVLFAGGVLFWSKRLLEVTGG</sequence>
<evidence type="ECO:0000313" key="2">
    <source>
        <dbReference type="Proteomes" id="UP000231586"/>
    </source>
</evidence>
<dbReference type="InterPro" id="IPR011009">
    <property type="entry name" value="Kinase-like_dom_sf"/>
</dbReference>
<keyword evidence="1" id="KW-0808">Transferase</keyword>
<dbReference type="SUPFAM" id="SSF56112">
    <property type="entry name" value="Protein kinase-like (PK-like)"/>
    <property type="match status" value="1"/>
</dbReference>
<comment type="caution">
    <text evidence="1">The sequence shown here is derived from an EMBL/GenBank/DDBJ whole genome shotgun (WGS) entry which is preliminary data.</text>
</comment>
<keyword evidence="2" id="KW-1185">Reference proteome</keyword>
<dbReference type="GO" id="GO:0016740">
    <property type="term" value="F:transferase activity"/>
    <property type="evidence" value="ECO:0007669"/>
    <property type="project" value="UniProtKB-KW"/>
</dbReference>
<accession>A0A2M8W1C9</accession>
<proteinExistence type="predicted"/>
<dbReference type="RefSeq" id="WP_100351283.1">
    <property type="nucleotide sequence ID" value="NZ_PGTZ01000014.1"/>
</dbReference>
<gene>
    <name evidence="1" type="ORF">CLV34_3192</name>
</gene>
<evidence type="ECO:0000313" key="1">
    <source>
        <dbReference type="EMBL" id="PJI84737.1"/>
    </source>
</evidence>
<name>A0A2M8W1C9_9MICO</name>